<evidence type="ECO:0000256" key="5">
    <source>
        <dbReference type="ARBA" id="ARBA00022801"/>
    </source>
</evidence>
<dbReference type="RefSeq" id="WP_051618133.1">
    <property type="nucleotide sequence ID" value="NZ_ARYK01000001.1"/>
</dbReference>
<dbReference type="OrthoDB" id="177518at2"/>
<dbReference type="GO" id="GO:0006753">
    <property type="term" value="P:nucleoside phosphate metabolic process"/>
    <property type="evidence" value="ECO:0007669"/>
    <property type="project" value="TreeGrafter"/>
</dbReference>
<dbReference type="PATRIC" id="fig|1280950.3.peg.765"/>
<evidence type="ECO:0000256" key="1">
    <source>
        <dbReference type="ARBA" id="ARBA00000847"/>
    </source>
</evidence>
<dbReference type="GO" id="GO:0016787">
    <property type="term" value="F:hydrolase activity"/>
    <property type="evidence" value="ECO:0007669"/>
    <property type="project" value="UniProtKB-KW"/>
</dbReference>
<dbReference type="eggNOG" id="COG0494">
    <property type="taxonomic scope" value="Bacteria"/>
</dbReference>
<evidence type="ECO:0000313" key="9">
    <source>
        <dbReference type="EMBL" id="KCZ94459.1"/>
    </source>
</evidence>
<sequence>MKPWKTLESHQTFKDKFLSVRTDRCERDDGHIVPTYHVLEFTDWVTLIPVTDQGNVVLIREYRHAAGVVLTSLPGGVMDPGETDAEAAGRRELQEETGYTPRAMIHVGTCFPNPATQDNRLHYYLATGCTKTHAQALDPNEEIEVVEMPYEAFLAYEDLEVQHGLHAAALFYTERFFGKHPDKRPATRKQP</sequence>
<evidence type="ECO:0000256" key="6">
    <source>
        <dbReference type="ARBA" id="ARBA00032162"/>
    </source>
</evidence>
<dbReference type="InterPro" id="IPR000086">
    <property type="entry name" value="NUDIX_hydrolase_dom"/>
</dbReference>
<dbReference type="STRING" id="1280950.HJO_03755"/>
<dbReference type="CDD" id="cd03424">
    <property type="entry name" value="NUDIX_ADPRase_Nudt5_UGPPase_Nudt14"/>
    <property type="match status" value="1"/>
</dbReference>
<dbReference type="AlphaFoldDB" id="A0A059FUX2"/>
<dbReference type="GO" id="GO:0019693">
    <property type="term" value="P:ribose phosphate metabolic process"/>
    <property type="evidence" value="ECO:0007669"/>
    <property type="project" value="TreeGrafter"/>
</dbReference>
<accession>A0A059FUX2</accession>
<dbReference type="SUPFAM" id="SSF55811">
    <property type="entry name" value="Nudix"/>
    <property type="match status" value="1"/>
</dbReference>
<dbReference type="Gene3D" id="3.90.79.10">
    <property type="entry name" value="Nucleoside Triphosphate Pyrophosphohydrolase"/>
    <property type="match status" value="1"/>
</dbReference>
<dbReference type="PANTHER" id="PTHR11839">
    <property type="entry name" value="UDP/ADP-SUGAR PYROPHOSPHATASE"/>
    <property type="match status" value="1"/>
</dbReference>
<keyword evidence="10" id="KW-1185">Reference proteome</keyword>
<dbReference type="PANTHER" id="PTHR11839:SF18">
    <property type="entry name" value="NUDIX HYDROLASE DOMAIN-CONTAINING PROTEIN"/>
    <property type="match status" value="1"/>
</dbReference>
<evidence type="ECO:0000313" key="10">
    <source>
        <dbReference type="Proteomes" id="UP000025171"/>
    </source>
</evidence>
<comment type="cofactor">
    <cofactor evidence="2">
        <name>Mg(2+)</name>
        <dbReference type="ChEBI" id="CHEBI:18420"/>
    </cofactor>
</comment>
<protein>
    <recommendedName>
        <fullName evidence="4">GDP-mannose pyrophosphatase</fullName>
    </recommendedName>
    <alternativeName>
        <fullName evidence="6">GDP-mannose hydrolase</fullName>
    </alternativeName>
    <alternativeName>
        <fullName evidence="7">GDPMK</fullName>
    </alternativeName>
</protein>
<comment type="catalytic activity">
    <reaction evidence="1">
        <text>GDP-alpha-D-mannose + H2O = alpha-D-mannose 1-phosphate + GMP + 2 H(+)</text>
        <dbReference type="Rhea" id="RHEA:27978"/>
        <dbReference type="ChEBI" id="CHEBI:15377"/>
        <dbReference type="ChEBI" id="CHEBI:15378"/>
        <dbReference type="ChEBI" id="CHEBI:57527"/>
        <dbReference type="ChEBI" id="CHEBI:58115"/>
        <dbReference type="ChEBI" id="CHEBI:58409"/>
    </reaction>
</comment>
<dbReference type="Proteomes" id="UP000025171">
    <property type="component" value="Unassembled WGS sequence"/>
</dbReference>
<dbReference type="InterPro" id="IPR015797">
    <property type="entry name" value="NUDIX_hydrolase-like_dom_sf"/>
</dbReference>
<comment type="caution">
    <text evidence="9">The sequence shown here is derived from an EMBL/GenBank/DDBJ whole genome shotgun (WGS) entry which is preliminary data.</text>
</comment>
<evidence type="ECO:0000256" key="4">
    <source>
        <dbReference type="ARBA" id="ARBA00016377"/>
    </source>
</evidence>
<name>A0A059FUX2_9PROT</name>
<comment type="similarity">
    <text evidence="3">Belongs to the Nudix hydrolase family. NudK subfamily.</text>
</comment>
<dbReference type="Pfam" id="PF00293">
    <property type="entry name" value="NUDIX"/>
    <property type="match status" value="1"/>
</dbReference>
<gene>
    <name evidence="9" type="ORF">HJO_03755</name>
</gene>
<organism evidence="9 10">
    <name type="scientific">Hyphomonas johnsonii MHS-2</name>
    <dbReference type="NCBI Taxonomy" id="1280950"/>
    <lineage>
        <taxon>Bacteria</taxon>
        <taxon>Pseudomonadati</taxon>
        <taxon>Pseudomonadota</taxon>
        <taxon>Alphaproteobacteria</taxon>
        <taxon>Hyphomonadales</taxon>
        <taxon>Hyphomonadaceae</taxon>
        <taxon>Hyphomonas</taxon>
    </lineage>
</organism>
<dbReference type="PROSITE" id="PS51462">
    <property type="entry name" value="NUDIX"/>
    <property type="match status" value="1"/>
</dbReference>
<proteinExistence type="inferred from homology"/>
<dbReference type="GO" id="GO:0005829">
    <property type="term" value="C:cytosol"/>
    <property type="evidence" value="ECO:0007669"/>
    <property type="project" value="TreeGrafter"/>
</dbReference>
<evidence type="ECO:0000256" key="7">
    <source>
        <dbReference type="ARBA" id="ARBA00032272"/>
    </source>
</evidence>
<evidence type="ECO:0000259" key="8">
    <source>
        <dbReference type="PROSITE" id="PS51462"/>
    </source>
</evidence>
<feature type="domain" description="Nudix hydrolase" evidence="8">
    <location>
        <begin position="31"/>
        <end position="173"/>
    </location>
</feature>
<keyword evidence="5 9" id="KW-0378">Hydrolase</keyword>
<reference evidence="9 10" key="1">
    <citation type="journal article" date="2014" name="Antonie Van Leeuwenhoek">
        <title>Hyphomonas beringensis sp. nov. and Hyphomonas chukchiensis sp. nov., isolated from surface seawater of the Bering Sea and Chukchi Sea.</title>
        <authorList>
            <person name="Li C."/>
            <person name="Lai Q."/>
            <person name="Li G."/>
            <person name="Dong C."/>
            <person name="Wang J."/>
            <person name="Liao Y."/>
            <person name="Shao Z."/>
        </authorList>
    </citation>
    <scope>NUCLEOTIDE SEQUENCE [LARGE SCALE GENOMIC DNA]</scope>
    <source>
        <strain evidence="9 10">MHS-2</strain>
    </source>
</reference>
<dbReference type="EMBL" id="ARYK01000001">
    <property type="protein sequence ID" value="KCZ94459.1"/>
    <property type="molecule type" value="Genomic_DNA"/>
</dbReference>
<evidence type="ECO:0000256" key="2">
    <source>
        <dbReference type="ARBA" id="ARBA00001946"/>
    </source>
</evidence>
<evidence type="ECO:0000256" key="3">
    <source>
        <dbReference type="ARBA" id="ARBA00007275"/>
    </source>
</evidence>